<dbReference type="Proteomes" id="UP000482487">
    <property type="component" value="Unassembled WGS sequence"/>
</dbReference>
<keyword evidence="3" id="KW-1185">Reference proteome</keyword>
<dbReference type="EMBL" id="WVUD01000044">
    <property type="protein sequence ID" value="MYL84828.1"/>
    <property type="molecule type" value="Genomic_DNA"/>
</dbReference>
<dbReference type="RefSeq" id="WP_160963213.1">
    <property type="nucleotide sequence ID" value="NZ_WVUD01000044.1"/>
</dbReference>
<comment type="caution">
    <text evidence="2">The sequence shown here is derived from an EMBL/GenBank/DDBJ whole genome shotgun (WGS) entry which is preliminary data.</text>
</comment>
<reference evidence="2 3" key="1">
    <citation type="submission" date="2020-01" db="EMBL/GenBank/DDBJ databases">
        <title>Genome sequence of Desulfovibrio aerotolerans DSM 16695(T).</title>
        <authorList>
            <person name="Karnachuk O."/>
            <person name="Avakyan M."/>
            <person name="Mardanov A."/>
            <person name="Kadnikov V."/>
            <person name="Ravin N."/>
        </authorList>
    </citation>
    <scope>NUCLEOTIDE SEQUENCE [LARGE SCALE GENOMIC DNA]</scope>
    <source>
        <strain evidence="2 3">DSM 16695</strain>
    </source>
</reference>
<dbReference type="AlphaFoldDB" id="A0A7C9MKP0"/>
<dbReference type="Pfam" id="PF08924">
    <property type="entry name" value="Rv2525c_GlyHyd-like"/>
    <property type="match status" value="1"/>
</dbReference>
<dbReference type="SUPFAM" id="SSF51445">
    <property type="entry name" value="(Trans)glycosidases"/>
    <property type="match status" value="1"/>
</dbReference>
<dbReference type="InterPro" id="IPR015020">
    <property type="entry name" value="Rv2525c-like_Glyco_Hydro-like"/>
</dbReference>
<dbReference type="InterPro" id="IPR017853">
    <property type="entry name" value="GH"/>
</dbReference>
<dbReference type="Gene3D" id="3.20.20.80">
    <property type="entry name" value="Glycosidases"/>
    <property type="match status" value="1"/>
</dbReference>
<proteinExistence type="predicted"/>
<name>A0A7C9MKP0_9BACT</name>
<gene>
    <name evidence="2" type="ORF">GTA51_17075</name>
</gene>
<dbReference type="InterPro" id="IPR003646">
    <property type="entry name" value="SH3-like_bac-type"/>
</dbReference>
<sequence length="292" mass="31758">MSIIDTPNNTKNKLSCLLSQGVKTIIRYYNFSNSQSLPEKCLKLDEAQAIVAQGLEIAVVFQQRQDSAEDFSKSTGIAAGRRAFRHAHDSIGQPTGSGLYFAVDFDPDASVISSRIIPFFEGVREAFDMECYGGPGYRVGVYGSGLLCDTLVDKGLATLRWLSMSRGFRGTQDALKDGRYHLAQRYPEARICGISVDYNDGNPAMPDFGAFTIAADRPTLAMQAGTGERYRVTARNGLRLREGPGSQFDIIGGLQSDQIVVVVSIAEGWALLDLEGDGRVDGYASAGFLERL</sequence>
<evidence type="ECO:0000313" key="2">
    <source>
        <dbReference type="EMBL" id="MYL84828.1"/>
    </source>
</evidence>
<accession>A0A7C9MKP0</accession>
<dbReference type="Gene3D" id="2.30.30.40">
    <property type="entry name" value="SH3 Domains"/>
    <property type="match status" value="1"/>
</dbReference>
<dbReference type="Pfam" id="PF08239">
    <property type="entry name" value="SH3_3"/>
    <property type="match status" value="1"/>
</dbReference>
<evidence type="ECO:0000313" key="3">
    <source>
        <dbReference type="Proteomes" id="UP000482487"/>
    </source>
</evidence>
<dbReference type="PROSITE" id="PS51781">
    <property type="entry name" value="SH3B"/>
    <property type="match status" value="1"/>
</dbReference>
<evidence type="ECO:0000259" key="1">
    <source>
        <dbReference type="PROSITE" id="PS51781"/>
    </source>
</evidence>
<feature type="domain" description="SH3b" evidence="1">
    <location>
        <begin position="227"/>
        <end position="292"/>
    </location>
</feature>
<dbReference type="OrthoDB" id="5323745at2"/>
<organism evidence="2 3">
    <name type="scientific">Solidesulfovibrio aerotolerans</name>
    <dbReference type="NCBI Taxonomy" id="295255"/>
    <lineage>
        <taxon>Bacteria</taxon>
        <taxon>Pseudomonadati</taxon>
        <taxon>Thermodesulfobacteriota</taxon>
        <taxon>Desulfovibrionia</taxon>
        <taxon>Desulfovibrionales</taxon>
        <taxon>Desulfovibrionaceae</taxon>
        <taxon>Solidesulfovibrio</taxon>
    </lineage>
</organism>
<protein>
    <submittedName>
        <fullName evidence="2">DUF1906 domain-containing protein</fullName>
    </submittedName>
</protein>